<dbReference type="Proteomes" id="UP000792457">
    <property type="component" value="Unassembled WGS sequence"/>
</dbReference>
<protein>
    <submittedName>
        <fullName evidence="2">Uncharacterized protein</fullName>
    </submittedName>
</protein>
<gene>
    <name evidence="2" type="ORF">J437_LFUL014412</name>
</gene>
<dbReference type="EMBL" id="KZ308361">
    <property type="protein sequence ID" value="KAG8228177.1"/>
    <property type="molecule type" value="Genomic_DNA"/>
</dbReference>
<reference evidence="2" key="2">
    <citation type="submission" date="2017-10" db="EMBL/GenBank/DDBJ databases">
        <title>Ladona fulva Genome sequencing and assembly.</title>
        <authorList>
            <person name="Murali S."/>
            <person name="Richards S."/>
            <person name="Bandaranaike D."/>
            <person name="Bellair M."/>
            <person name="Blankenburg K."/>
            <person name="Chao H."/>
            <person name="Dinh H."/>
            <person name="Doddapaneni H."/>
            <person name="Dugan-Rocha S."/>
            <person name="Elkadiri S."/>
            <person name="Gnanaolivu R."/>
            <person name="Hernandez B."/>
            <person name="Skinner E."/>
            <person name="Javaid M."/>
            <person name="Lee S."/>
            <person name="Li M."/>
            <person name="Ming W."/>
            <person name="Munidasa M."/>
            <person name="Muniz J."/>
            <person name="Nguyen L."/>
            <person name="Hughes D."/>
            <person name="Osuji N."/>
            <person name="Pu L.-L."/>
            <person name="Puazo M."/>
            <person name="Qu C."/>
            <person name="Quiroz J."/>
            <person name="Raj R."/>
            <person name="Weissenberger G."/>
            <person name="Xin Y."/>
            <person name="Zou X."/>
            <person name="Han Y."/>
            <person name="Worley K."/>
            <person name="Muzny D."/>
            <person name="Gibbs R."/>
        </authorList>
    </citation>
    <scope>NUCLEOTIDE SEQUENCE</scope>
    <source>
        <strain evidence="2">Sampled in the wild</strain>
    </source>
</reference>
<reference evidence="2" key="1">
    <citation type="submission" date="2013-04" db="EMBL/GenBank/DDBJ databases">
        <authorList>
            <person name="Qu J."/>
            <person name="Murali S.C."/>
            <person name="Bandaranaike D."/>
            <person name="Bellair M."/>
            <person name="Blankenburg K."/>
            <person name="Chao H."/>
            <person name="Dinh H."/>
            <person name="Doddapaneni H."/>
            <person name="Downs B."/>
            <person name="Dugan-Rocha S."/>
            <person name="Elkadiri S."/>
            <person name="Gnanaolivu R.D."/>
            <person name="Hernandez B."/>
            <person name="Javaid M."/>
            <person name="Jayaseelan J.C."/>
            <person name="Lee S."/>
            <person name="Li M."/>
            <person name="Ming W."/>
            <person name="Munidasa M."/>
            <person name="Muniz J."/>
            <person name="Nguyen L."/>
            <person name="Ongeri F."/>
            <person name="Osuji N."/>
            <person name="Pu L.-L."/>
            <person name="Puazo M."/>
            <person name="Qu C."/>
            <person name="Quiroz J."/>
            <person name="Raj R."/>
            <person name="Weissenberger G."/>
            <person name="Xin Y."/>
            <person name="Zou X."/>
            <person name="Han Y."/>
            <person name="Richards S."/>
            <person name="Worley K."/>
            <person name="Muzny D."/>
            <person name="Gibbs R."/>
        </authorList>
    </citation>
    <scope>NUCLEOTIDE SEQUENCE</scope>
    <source>
        <strain evidence="2">Sampled in the wild</strain>
    </source>
</reference>
<name>A0A8K0K5P1_LADFU</name>
<sequence length="324" mass="36615">MLKEQMSLLQFFLNFLAEDFPESLKIYMKNMEGIINEFLLDSDCKTSNDTGYHFPEFIKEKSVKDAENNELSRKSGYKIFDGFKRKASLTRKMILHSRRSSESQAGNSQWYIPSPSSSNMPSISTLPSMNFSDETGRDSLFYVQASYAGSQKSLSYKSLQNLRDASMDIHENLIIKSKVDETVSLPGHIHSYEKLPFAVYTSKTSLETDRLSFMSAVSHMTFPFPSNSTDESQHFAIVSAARNEMVNATPPPLPSKLLENKSQTSGNLINEEDKSSYESTKSSTEALSILSHESGKLCLDKQENEMENNISPPVPPRKKRLHKK</sequence>
<organism evidence="2 3">
    <name type="scientific">Ladona fulva</name>
    <name type="common">Scarce chaser dragonfly</name>
    <name type="synonym">Libellula fulva</name>
    <dbReference type="NCBI Taxonomy" id="123851"/>
    <lineage>
        <taxon>Eukaryota</taxon>
        <taxon>Metazoa</taxon>
        <taxon>Ecdysozoa</taxon>
        <taxon>Arthropoda</taxon>
        <taxon>Hexapoda</taxon>
        <taxon>Insecta</taxon>
        <taxon>Pterygota</taxon>
        <taxon>Palaeoptera</taxon>
        <taxon>Odonata</taxon>
        <taxon>Epiprocta</taxon>
        <taxon>Anisoptera</taxon>
        <taxon>Libelluloidea</taxon>
        <taxon>Libellulidae</taxon>
        <taxon>Ladona</taxon>
    </lineage>
</organism>
<keyword evidence="3" id="KW-1185">Reference proteome</keyword>
<feature type="compositionally biased region" description="Basic and acidic residues" evidence="1">
    <location>
        <begin position="293"/>
        <end position="304"/>
    </location>
</feature>
<comment type="caution">
    <text evidence="2">The sequence shown here is derived from an EMBL/GenBank/DDBJ whole genome shotgun (WGS) entry which is preliminary data.</text>
</comment>
<accession>A0A8K0K5P1</accession>
<dbReference type="AlphaFoldDB" id="A0A8K0K5P1"/>
<proteinExistence type="predicted"/>
<evidence type="ECO:0000256" key="1">
    <source>
        <dbReference type="SAM" id="MobiDB-lite"/>
    </source>
</evidence>
<evidence type="ECO:0000313" key="2">
    <source>
        <dbReference type="EMBL" id="KAG8228177.1"/>
    </source>
</evidence>
<feature type="region of interest" description="Disordered" evidence="1">
    <location>
        <begin position="247"/>
        <end position="324"/>
    </location>
</feature>
<evidence type="ECO:0000313" key="3">
    <source>
        <dbReference type="Proteomes" id="UP000792457"/>
    </source>
</evidence>